<comment type="caution">
    <text evidence="1">The sequence shown here is derived from an EMBL/GenBank/DDBJ whole genome shotgun (WGS) entry which is preliminary data.</text>
</comment>
<gene>
    <name evidence="1" type="ORF">PMAYCL1PPCAC_31851</name>
</gene>
<dbReference type="Proteomes" id="UP001328107">
    <property type="component" value="Unassembled WGS sequence"/>
</dbReference>
<accession>A0AAN5DDS8</accession>
<sequence length="157" mass="18935">MHIVREIIQMRIKFQFWRREHKLDNAKQGRNLLRFEHLKIGISNDIALRRAELLARGHYVRKVLRDVLRARTKYMELLKKQREEAVALDLRHWRYIQFCTDIGAKLEWARNQISKDLQPALREIEKENGFPMRVRAPEYRGRESPLSFARRELGFIG</sequence>
<dbReference type="AlphaFoldDB" id="A0AAN5DDS8"/>
<evidence type="ECO:0000313" key="1">
    <source>
        <dbReference type="EMBL" id="GMR61656.1"/>
    </source>
</evidence>
<evidence type="ECO:0000313" key="2">
    <source>
        <dbReference type="Proteomes" id="UP001328107"/>
    </source>
</evidence>
<name>A0AAN5DDS8_9BILA</name>
<dbReference type="PROSITE" id="PS50096">
    <property type="entry name" value="IQ"/>
    <property type="match status" value="1"/>
</dbReference>
<organism evidence="1 2">
    <name type="scientific">Pristionchus mayeri</name>
    <dbReference type="NCBI Taxonomy" id="1317129"/>
    <lineage>
        <taxon>Eukaryota</taxon>
        <taxon>Metazoa</taxon>
        <taxon>Ecdysozoa</taxon>
        <taxon>Nematoda</taxon>
        <taxon>Chromadorea</taxon>
        <taxon>Rhabditida</taxon>
        <taxon>Rhabditina</taxon>
        <taxon>Diplogasteromorpha</taxon>
        <taxon>Diplogasteroidea</taxon>
        <taxon>Neodiplogasteridae</taxon>
        <taxon>Pristionchus</taxon>
    </lineage>
</organism>
<dbReference type="EMBL" id="BTRK01000006">
    <property type="protein sequence ID" value="GMR61656.1"/>
    <property type="molecule type" value="Genomic_DNA"/>
</dbReference>
<protein>
    <submittedName>
        <fullName evidence="1">Uncharacterized protein</fullName>
    </submittedName>
</protein>
<proteinExistence type="predicted"/>
<keyword evidence="2" id="KW-1185">Reference proteome</keyword>
<reference evidence="2" key="1">
    <citation type="submission" date="2022-10" db="EMBL/GenBank/DDBJ databases">
        <title>Genome assembly of Pristionchus species.</title>
        <authorList>
            <person name="Yoshida K."/>
            <person name="Sommer R.J."/>
        </authorList>
    </citation>
    <scope>NUCLEOTIDE SEQUENCE [LARGE SCALE GENOMIC DNA]</scope>
    <source>
        <strain evidence="2">RS5460</strain>
    </source>
</reference>